<keyword evidence="2 5" id="KW-0808">Transferase</keyword>
<name>A0A558APB2_9PSEU</name>
<gene>
    <name evidence="5" type="ORF">FNH06_00380</name>
</gene>
<dbReference type="Proteomes" id="UP000318578">
    <property type="component" value="Unassembled WGS sequence"/>
</dbReference>
<dbReference type="InterPro" id="IPR028098">
    <property type="entry name" value="Glyco_trans_4-like_N"/>
</dbReference>
<reference evidence="5 6" key="1">
    <citation type="submission" date="2019-07" db="EMBL/GenBank/DDBJ databases">
        <title>New species of Amycolatopsis and Streptomyces.</title>
        <authorList>
            <person name="Duangmal K."/>
            <person name="Teo W.F.A."/>
            <person name="Lipun K."/>
        </authorList>
    </citation>
    <scope>NUCLEOTIDE SEQUENCE [LARGE SCALE GENOMIC DNA]</scope>
    <source>
        <strain evidence="5 6">JCM 30562</strain>
    </source>
</reference>
<dbReference type="Pfam" id="PF00534">
    <property type="entry name" value="Glycos_transf_1"/>
    <property type="match status" value="1"/>
</dbReference>
<dbReference type="RefSeq" id="WP_144632305.1">
    <property type="nucleotide sequence ID" value="NZ_BNAX01000008.1"/>
</dbReference>
<dbReference type="PANTHER" id="PTHR12526:SF595">
    <property type="entry name" value="BLL5217 PROTEIN"/>
    <property type="match status" value="1"/>
</dbReference>
<proteinExistence type="predicted"/>
<evidence type="ECO:0000313" key="6">
    <source>
        <dbReference type="Proteomes" id="UP000318578"/>
    </source>
</evidence>
<comment type="caution">
    <text evidence="5">The sequence shown here is derived from an EMBL/GenBank/DDBJ whole genome shotgun (WGS) entry which is preliminary data.</text>
</comment>
<dbReference type="Pfam" id="PF13439">
    <property type="entry name" value="Glyco_transf_4"/>
    <property type="match status" value="1"/>
</dbReference>
<evidence type="ECO:0000256" key="2">
    <source>
        <dbReference type="ARBA" id="ARBA00022679"/>
    </source>
</evidence>
<keyword evidence="6" id="KW-1185">Reference proteome</keyword>
<dbReference type="GO" id="GO:0016757">
    <property type="term" value="F:glycosyltransferase activity"/>
    <property type="evidence" value="ECO:0007669"/>
    <property type="project" value="UniProtKB-KW"/>
</dbReference>
<keyword evidence="1" id="KW-0328">Glycosyltransferase</keyword>
<dbReference type="CDD" id="cd03802">
    <property type="entry name" value="GT4_AviGT4-like"/>
    <property type="match status" value="1"/>
</dbReference>
<evidence type="ECO:0000256" key="1">
    <source>
        <dbReference type="ARBA" id="ARBA00022676"/>
    </source>
</evidence>
<dbReference type="InterPro" id="IPR001296">
    <property type="entry name" value="Glyco_trans_1"/>
</dbReference>
<protein>
    <submittedName>
        <fullName evidence="5">Glycosyltransferase family 4 protein</fullName>
    </submittedName>
</protein>
<sequence>MVAPPWFELPPQGYGGVEAVCADLVDALVTRGHEVIVVGVGHNGTRGRFRRTYDTPQGARLGEPMPEVLHAAATGRILDELDVDVVHDHSLAGPLLARGRDIPTVVTVHGPVSGEPGQYYRHLGDRVRLVAISDAQRRVAPDLNWCATVHNAIDVDDFPFHEDKEDWVLFLGRCTPDKGMHLAIDVAREAGRNIVLAAKCSEPAEIRYFETEIKPRLGHDVVWLGEVGGEQKKELLAKARCLLFPIQWEEPFGMVMIEAMACGTPVVALRRGSVPEVVAHGRTGLVCDDPAELADAINAVEAISSAACRAHVLHRFHPDAMASGYERVYRRALADAGWERTAPLRPMRGRSWAGQSLLQTG</sequence>
<dbReference type="SUPFAM" id="SSF53756">
    <property type="entry name" value="UDP-Glycosyltransferase/glycogen phosphorylase"/>
    <property type="match status" value="1"/>
</dbReference>
<dbReference type="PANTHER" id="PTHR12526">
    <property type="entry name" value="GLYCOSYLTRANSFERASE"/>
    <property type="match status" value="1"/>
</dbReference>
<evidence type="ECO:0000259" key="3">
    <source>
        <dbReference type="Pfam" id="PF00534"/>
    </source>
</evidence>
<evidence type="ECO:0000259" key="4">
    <source>
        <dbReference type="Pfam" id="PF13439"/>
    </source>
</evidence>
<organism evidence="5 6">
    <name type="scientific">Amycolatopsis acidiphila</name>
    <dbReference type="NCBI Taxonomy" id="715473"/>
    <lineage>
        <taxon>Bacteria</taxon>
        <taxon>Bacillati</taxon>
        <taxon>Actinomycetota</taxon>
        <taxon>Actinomycetes</taxon>
        <taxon>Pseudonocardiales</taxon>
        <taxon>Pseudonocardiaceae</taxon>
        <taxon>Amycolatopsis</taxon>
    </lineage>
</organism>
<accession>A0A558APB2</accession>
<dbReference type="EMBL" id="VJZA01000001">
    <property type="protein sequence ID" value="TVT26103.1"/>
    <property type="molecule type" value="Genomic_DNA"/>
</dbReference>
<feature type="domain" description="Glycosyltransferase subfamily 4-like N-terminal" evidence="4">
    <location>
        <begin position="14"/>
        <end position="154"/>
    </location>
</feature>
<feature type="domain" description="Glycosyl transferase family 1" evidence="3">
    <location>
        <begin position="161"/>
        <end position="301"/>
    </location>
</feature>
<evidence type="ECO:0000313" key="5">
    <source>
        <dbReference type="EMBL" id="TVT26103.1"/>
    </source>
</evidence>
<dbReference type="AlphaFoldDB" id="A0A558APB2"/>
<dbReference type="OrthoDB" id="9809227at2"/>
<dbReference type="Gene3D" id="3.40.50.2000">
    <property type="entry name" value="Glycogen Phosphorylase B"/>
    <property type="match status" value="2"/>
</dbReference>